<evidence type="ECO:0000256" key="2">
    <source>
        <dbReference type="ARBA" id="ARBA00022729"/>
    </source>
</evidence>
<evidence type="ECO:0000256" key="3">
    <source>
        <dbReference type="ARBA" id="ARBA00022801"/>
    </source>
</evidence>
<dbReference type="PANTHER" id="PTHR22835">
    <property type="entry name" value="ZINC FINGER FYVE DOMAIN CONTAINING PROTEIN"/>
    <property type="match status" value="1"/>
</dbReference>
<dbReference type="Pfam" id="PF00657">
    <property type="entry name" value="Lipase_GDSL"/>
    <property type="match status" value="1"/>
</dbReference>
<organism evidence="6 7">
    <name type="scientific">Dioscorea cayennensis subsp. rotundata</name>
    <name type="common">White Guinea yam</name>
    <name type="synonym">Dioscorea rotundata</name>
    <dbReference type="NCBI Taxonomy" id="55577"/>
    <lineage>
        <taxon>Eukaryota</taxon>
        <taxon>Viridiplantae</taxon>
        <taxon>Streptophyta</taxon>
        <taxon>Embryophyta</taxon>
        <taxon>Tracheophyta</taxon>
        <taxon>Spermatophyta</taxon>
        <taxon>Magnoliopsida</taxon>
        <taxon>Liliopsida</taxon>
        <taxon>Dioscoreales</taxon>
        <taxon>Dioscoreaceae</taxon>
        <taxon>Dioscorea</taxon>
    </lineage>
</organism>
<dbReference type="Proteomes" id="UP001515500">
    <property type="component" value="Chromosome 5"/>
</dbReference>
<comment type="similarity">
    <text evidence="1">Belongs to the 'GDSL' lipolytic enzyme family.</text>
</comment>
<dbReference type="InterPro" id="IPR001087">
    <property type="entry name" value="GDSL"/>
</dbReference>
<dbReference type="CDD" id="cd01837">
    <property type="entry name" value="SGNH_plant_lipase_like"/>
    <property type="match status" value="1"/>
</dbReference>
<dbReference type="GO" id="GO:0016788">
    <property type="term" value="F:hydrolase activity, acting on ester bonds"/>
    <property type="evidence" value="ECO:0007669"/>
    <property type="project" value="InterPro"/>
</dbReference>
<evidence type="ECO:0000256" key="4">
    <source>
        <dbReference type="ARBA" id="ARBA00023180"/>
    </source>
</evidence>
<dbReference type="AlphaFoldDB" id="A0AB40B9Q1"/>
<keyword evidence="4" id="KW-0325">Glycoprotein</keyword>
<reference evidence="7" key="1">
    <citation type="submission" date="2025-08" db="UniProtKB">
        <authorList>
            <consortium name="RefSeq"/>
        </authorList>
    </citation>
    <scope>IDENTIFICATION</scope>
</reference>
<protein>
    <submittedName>
        <fullName evidence="7">GDSL esterase/lipase At4g01130-like</fullName>
    </submittedName>
</protein>
<dbReference type="PANTHER" id="PTHR22835:SF476">
    <property type="entry name" value="OS06G0160200 PROTEIN"/>
    <property type="match status" value="1"/>
</dbReference>
<feature type="chain" id="PRO_5044249535" evidence="5">
    <location>
        <begin position="22"/>
        <end position="378"/>
    </location>
</feature>
<proteinExistence type="inferred from homology"/>
<evidence type="ECO:0000256" key="5">
    <source>
        <dbReference type="SAM" id="SignalP"/>
    </source>
</evidence>
<feature type="signal peptide" evidence="5">
    <location>
        <begin position="1"/>
        <end position="21"/>
    </location>
</feature>
<gene>
    <name evidence="7" type="primary">LOC120260577</name>
</gene>
<evidence type="ECO:0000256" key="1">
    <source>
        <dbReference type="ARBA" id="ARBA00008668"/>
    </source>
</evidence>
<dbReference type="Gene3D" id="3.40.50.1110">
    <property type="entry name" value="SGNH hydrolase"/>
    <property type="match status" value="1"/>
</dbReference>
<accession>A0AB40B9Q1</accession>
<name>A0AB40B9Q1_DIOCR</name>
<dbReference type="GeneID" id="120260577"/>
<evidence type="ECO:0000313" key="7">
    <source>
        <dbReference type="RefSeq" id="XP_039124020.1"/>
    </source>
</evidence>
<keyword evidence="6" id="KW-1185">Reference proteome</keyword>
<dbReference type="RefSeq" id="XP_039124020.1">
    <property type="nucleotide sequence ID" value="XM_039268086.1"/>
</dbReference>
<sequence>MYYFIFFALLFLVPPATLTDAGCDFPAIFNLGDSNSDTGGFWAAFPAQTRPFGMTYFGKPAGRASDGRAVIDFLAQGLGLPFLSPYLQSIGSNFTHGANFATAASTVRLPSTSVFVSGVSPFSLAIQLNQMKEFRTRVLEFSNPQGNNYLPPTDIFSKSLYIFDIGQNDFSGGLASLGIQGVKQYLPQVASQIAWTIKDIYDEVGGRTFMVFNLAPIGCFPAFLTELPHNTSDLDMYGCMMSYNNAVLDYNLMLKDTLSQIRDQLPGATLVYVDTHSVKLELFQHPKDHGLVYATRACCGEGGGDYNFNPHVFCGYSKVIDGKNVSTSACADPQNYVSWDGVHATEAANKILAFGILNGSLFDPPFPLSKYCDLQPIG</sequence>
<evidence type="ECO:0000313" key="6">
    <source>
        <dbReference type="Proteomes" id="UP001515500"/>
    </source>
</evidence>
<dbReference type="InterPro" id="IPR035669">
    <property type="entry name" value="SGNH_plant_lipase-like"/>
</dbReference>
<keyword evidence="3" id="KW-0378">Hydrolase</keyword>
<keyword evidence="2 5" id="KW-0732">Signal</keyword>
<dbReference type="InterPro" id="IPR036514">
    <property type="entry name" value="SGNH_hydro_sf"/>
</dbReference>